<evidence type="ECO:0000256" key="2">
    <source>
        <dbReference type="SAM" id="SignalP"/>
    </source>
</evidence>
<dbReference type="CDD" id="cd02851">
    <property type="entry name" value="E_set_GO_C"/>
    <property type="match status" value="1"/>
</dbReference>
<dbReference type="SUPFAM" id="SSF50965">
    <property type="entry name" value="Galactose oxidase, central domain"/>
    <property type="match status" value="1"/>
</dbReference>
<feature type="signal peptide" evidence="2">
    <location>
        <begin position="1"/>
        <end position="20"/>
    </location>
</feature>
<dbReference type="SUPFAM" id="SSF81296">
    <property type="entry name" value="E set domains"/>
    <property type="match status" value="1"/>
</dbReference>
<dbReference type="InterPro" id="IPR037293">
    <property type="entry name" value="Gal_Oxidase_central_sf"/>
</dbReference>
<dbReference type="SMR" id="A0A067FTD8"/>
<dbReference type="Pfam" id="PF09118">
    <property type="entry name" value="GO-like_E_set"/>
    <property type="match status" value="1"/>
</dbReference>
<dbReference type="PANTHER" id="PTHR32208">
    <property type="entry name" value="SECRETED PROTEIN-RELATED"/>
    <property type="match status" value="1"/>
</dbReference>
<evidence type="ECO:0000313" key="5">
    <source>
        <dbReference type="EMBL" id="KDO66471.1"/>
    </source>
</evidence>
<proteinExistence type="predicted"/>
<reference evidence="5 6" key="1">
    <citation type="submission" date="2014-04" db="EMBL/GenBank/DDBJ databases">
        <authorList>
            <consortium name="International Citrus Genome Consortium"/>
            <person name="Gmitter F."/>
            <person name="Chen C."/>
            <person name="Farmerie W."/>
            <person name="Harkins T."/>
            <person name="Desany B."/>
            <person name="Mohiuddin M."/>
            <person name="Kodira C."/>
            <person name="Borodovsky M."/>
            <person name="Lomsadze A."/>
            <person name="Burns P."/>
            <person name="Jenkins J."/>
            <person name="Prochnik S."/>
            <person name="Shu S."/>
            <person name="Chapman J."/>
            <person name="Pitluck S."/>
            <person name="Schmutz J."/>
            <person name="Rokhsar D."/>
        </authorList>
    </citation>
    <scope>NUCLEOTIDE SEQUENCE</scope>
</reference>
<dbReference type="InterPro" id="IPR009880">
    <property type="entry name" value="Glyoxal_oxidase_N"/>
</dbReference>
<dbReference type="Proteomes" id="UP000027120">
    <property type="component" value="Unassembled WGS sequence"/>
</dbReference>
<dbReference type="InterPro" id="IPR015202">
    <property type="entry name" value="GO-like_E_set"/>
</dbReference>
<dbReference type="EMBL" id="KK784899">
    <property type="protein sequence ID" value="KDO66471.1"/>
    <property type="molecule type" value="Genomic_DNA"/>
</dbReference>
<dbReference type="InterPro" id="IPR014756">
    <property type="entry name" value="Ig_E-set"/>
</dbReference>
<dbReference type="STRING" id="2711.A0A067FTD8"/>
<protein>
    <recommendedName>
        <fullName evidence="7">Galactose oxidase-like Early set domain-containing protein</fullName>
    </recommendedName>
</protein>
<dbReference type="Gene3D" id="2.130.10.80">
    <property type="entry name" value="Galactose oxidase/kelch, beta-propeller"/>
    <property type="match status" value="1"/>
</dbReference>
<evidence type="ECO:0000259" key="4">
    <source>
        <dbReference type="Pfam" id="PF09118"/>
    </source>
</evidence>
<evidence type="ECO:0000313" key="6">
    <source>
        <dbReference type="Proteomes" id="UP000027120"/>
    </source>
</evidence>
<dbReference type="AlphaFoldDB" id="A0A067FTD8"/>
<feature type="domain" description="Glyoxal oxidase N-terminal" evidence="3">
    <location>
        <begin position="74"/>
        <end position="475"/>
    </location>
</feature>
<sequence length="596" mass="65527">MAIIFKAFCVFPLLIVSAYAHIFSLPFFDFGDAPKAIQKVETGNDANDDGNKIAETGYNGKWELVSENSGVSAMHAILLPKINKVLMYDATVWRTSKIPLPPQKMPCRVADHITGELDCWCHSVLFDFETSELTALKLQTDTWCSSGGLTADGDLVSTGGFGGGANTVRYLSTCDGCDWREYPTALADPRWYSTQVTLPDGGFIVVGGRGAFSYEYIPPEGQSNKSPVFFPLLKDTTNDLKGIDGQEMFLIENNLYPFVYLSPDGNLFIFSNNRSILLDPKANKVVREFPILTGGSRNYPASAMSVLLPLKLRANNATATKAKVLVCGGAQWDSFYFSETKKQFFPALQDCGRIDITKPNAVWKKERMPSPRVMGDMVILPTEDILLLNGAKTGTSGWNDAEDPNLVPALYTPRGPSRQRFKELAAGTIPRMYHSSSVLLPDGTVLVAGSNTHNGYILDAKYPTELRVEKFSPPYLDPSLAWLRPSIVVDSSDKVIHYGQRFSVKVKSNELTVKNRDDLKLTMYAPAFTTHGISMNQRLLILSLVKVIKNVGPATEGLHDIIALAPSSGAVAPPGYYLLYVVYKGVPSVAMWVQIK</sequence>
<evidence type="ECO:0000259" key="3">
    <source>
        <dbReference type="Pfam" id="PF07250"/>
    </source>
</evidence>
<keyword evidence="1 2" id="KW-0732">Signal</keyword>
<accession>A0A067FTD8</accession>
<feature type="chain" id="PRO_5001640539" description="Galactose oxidase-like Early set domain-containing protein" evidence="2">
    <location>
        <begin position="21"/>
        <end position="596"/>
    </location>
</feature>
<gene>
    <name evidence="5" type="ORF">CISIN_1g035640mg</name>
</gene>
<feature type="domain" description="Galactose oxidase-like Early set" evidence="4">
    <location>
        <begin position="484"/>
        <end position="595"/>
    </location>
</feature>
<dbReference type="InterPro" id="IPR013783">
    <property type="entry name" value="Ig-like_fold"/>
</dbReference>
<organism evidence="5 6">
    <name type="scientific">Citrus sinensis</name>
    <name type="common">Sweet orange</name>
    <name type="synonym">Citrus aurantium var. sinensis</name>
    <dbReference type="NCBI Taxonomy" id="2711"/>
    <lineage>
        <taxon>Eukaryota</taxon>
        <taxon>Viridiplantae</taxon>
        <taxon>Streptophyta</taxon>
        <taxon>Embryophyta</taxon>
        <taxon>Tracheophyta</taxon>
        <taxon>Spermatophyta</taxon>
        <taxon>Magnoliopsida</taxon>
        <taxon>eudicotyledons</taxon>
        <taxon>Gunneridae</taxon>
        <taxon>Pentapetalae</taxon>
        <taxon>rosids</taxon>
        <taxon>malvids</taxon>
        <taxon>Sapindales</taxon>
        <taxon>Rutaceae</taxon>
        <taxon>Aurantioideae</taxon>
        <taxon>Citrus</taxon>
    </lineage>
</organism>
<dbReference type="Gene3D" id="2.60.40.10">
    <property type="entry name" value="Immunoglobulins"/>
    <property type="match status" value="1"/>
</dbReference>
<name>A0A067FTD8_CITSI</name>
<evidence type="ECO:0008006" key="7">
    <source>
        <dbReference type="Google" id="ProtNLM"/>
    </source>
</evidence>
<dbReference type="Pfam" id="PF07250">
    <property type="entry name" value="Glyoxal_oxid_N"/>
    <property type="match status" value="1"/>
</dbReference>
<evidence type="ECO:0000256" key="1">
    <source>
        <dbReference type="ARBA" id="ARBA00022729"/>
    </source>
</evidence>
<dbReference type="PaxDb" id="2711-XP_006475693.1"/>
<dbReference type="eggNOG" id="ENOG502QS5Z">
    <property type="taxonomic scope" value="Eukaryota"/>
</dbReference>
<dbReference type="PANTHER" id="PTHR32208:SF93">
    <property type="entry name" value="ALDEHYDE OXIDASE GLOX1"/>
    <property type="match status" value="1"/>
</dbReference>
<keyword evidence="6" id="KW-1185">Reference proteome</keyword>
<dbReference type="InterPro" id="IPR011043">
    <property type="entry name" value="Gal_Oxase/kelch_b-propeller"/>
</dbReference>